<feature type="signal peptide" evidence="1">
    <location>
        <begin position="1"/>
        <end position="26"/>
    </location>
</feature>
<evidence type="ECO:0008006" key="4">
    <source>
        <dbReference type="Google" id="ProtNLM"/>
    </source>
</evidence>
<evidence type="ECO:0000313" key="3">
    <source>
        <dbReference type="Proteomes" id="UP001148313"/>
    </source>
</evidence>
<protein>
    <recommendedName>
        <fullName evidence="4">Clp protease</fullName>
    </recommendedName>
</protein>
<feature type="chain" id="PRO_5046468692" description="Clp protease" evidence="1">
    <location>
        <begin position="27"/>
        <end position="221"/>
    </location>
</feature>
<evidence type="ECO:0000256" key="1">
    <source>
        <dbReference type="SAM" id="SignalP"/>
    </source>
</evidence>
<proteinExistence type="predicted"/>
<keyword evidence="3" id="KW-1185">Reference proteome</keyword>
<gene>
    <name evidence="2" type="ORF">OOZ53_11435</name>
</gene>
<comment type="caution">
    <text evidence="2">The sequence shown here is derived from an EMBL/GenBank/DDBJ whole genome shotgun (WGS) entry which is preliminary data.</text>
</comment>
<dbReference type="EMBL" id="JAPJZH010000006">
    <property type="protein sequence ID" value="MDA4845965.1"/>
    <property type="molecule type" value="Genomic_DNA"/>
</dbReference>
<keyword evidence="1" id="KW-0732">Signal</keyword>
<name>A0ABT4VMR9_9HYPH</name>
<dbReference type="InterPro" id="IPR029045">
    <property type="entry name" value="ClpP/crotonase-like_dom_sf"/>
</dbReference>
<organism evidence="2 3">
    <name type="scientific">Hoeflea poritis</name>
    <dbReference type="NCBI Taxonomy" id="2993659"/>
    <lineage>
        <taxon>Bacteria</taxon>
        <taxon>Pseudomonadati</taxon>
        <taxon>Pseudomonadota</taxon>
        <taxon>Alphaproteobacteria</taxon>
        <taxon>Hyphomicrobiales</taxon>
        <taxon>Rhizobiaceae</taxon>
        <taxon>Hoeflea</taxon>
    </lineage>
</organism>
<dbReference type="RefSeq" id="WP_271089673.1">
    <property type="nucleotide sequence ID" value="NZ_JAPJZH010000006.1"/>
</dbReference>
<dbReference type="SUPFAM" id="SSF52096">
    <property type="entry name" value="ClpP/crotonase"/>
    <property type="match status" value="1"/>
</dbReference>
<sequence>MTRTGTVGAACAAMAILIGTAPGASALEFTIEDDGQRRWIEARGSIEKGDERRFFDAFHAIEDDVEWIVLRSDGGYIMESIELGRTIRSLGFSTAVAAGDDCLSACFFAFAGGVQRDVATGARLGLHQFYEDGTDQTAEDAIASTQATVAEMVRFIAEMGVDHRALAAALETASETMHIYSRAELRDYRLQHRPARVADTECPFPDKKKVKDPLGLYPACR</sequence>
<accession>A0ABT4VMR9</accession>
<dbReference type="Proteomes" id="UP001148313">
    <property type="component" value="Unassembled WGS sequence"/>
</dbReference>
<dbReference type="Gene3D" id="3.90.226.10">
    <property type="entry name" value="2-enoyl-CoA Hydratase, Chain A, domain 1"/>
    <property type="match status" value="1"/>
</dbReference>
<reference evidence="2" key="1">
    <citation type="submission" date="2022-11" db="EMBL/GenBank/DDBJ databases">
        <title>Hoeflea poritis sp. nov., isolated from scleractinian coral Porites lutea.</title>
        <authorList>
            <person name="Zhang G."/>
            <person name="Wei Q."/>
            <person name="Cai L."/>
        </authorList>
    </citation>
    <scope>NUCLEOTIDE SEQUENCE</scope>
    <source>
        <strain evidence="2">E7-10</strain>
    </source>
</reference>
<evidence type="ECO:0000313" key="2">
    <source>
        <dbReference type="EMBL" id="MDA4845965.1"/>
    </source>
</evidence>